<dbReference type="AlphaFoldDB" id="A0A3N0EGC4"/>
<dbReference type="OrthoDB" id="8595425at2"/>
<organism evidence="3 4">
    <name type="scientific">Halostreptopolyspora alba</name>
    <dbReference type="NCBI Taxonomy" id="2487137"/>
    <lineage>
        <taxon>Bacteria</taxon>
        <taxon>Bacillati</taxon>
        <taxon>Actinomycetota</taxon>
        <taxon>Actinomycetes</taxon>
        <taxon>Streptosporangiales</taxon>
        <taxon>Nocardiopsidaceae</taxon>
        <taxon>Halostreptopolyspora</taxon>
    </lineage>
</organism>
<proteinExistence type="predicted"/>
<protein>
    <submittedName>
        <fullName evidence="3">DUF4180 domain-containing protein</fullName>
    </submittedName>
</protein>
<evidence type="ECO:0000256" key="1">
    <source>
        <dbReference type="SAM" id="MobiDB-lite"/>
    </source>
</evidence>
<comment type="caution">
    <text evidence="3">The sequence shown here is derived from an EMBL/GenBank/DDBJ whole genome shotgun (WGS) entry which is preliminary data.</text>
</comment>
<feature type="domain" description="DUF4180" evidence="2">
    <location>
        <begin position="13"/>
        <end position="120"/>
    </location>
</feature>
<dbReference type="RefSeq" id="WP_123199743.1">
    <property type="nucleotide sequence ID" value="NZ_RJMB01000002.1"/>
</dbReference>
<evidence type="ECO:0000313" key="4">
    <source>
        <dbReference type="Proteomes" id="UP000269198"/>
    </source>
</evidence>
<gene>
    <name evidence="3" type="ORF">EFW17_03350</name>
</gene>
<evidence type="ECO:0000313" key="3">
    <source>
        <dbReference type="EMBL" id="RNL86915.1"/>
    </source>
</evidence>
<reference evidence="3 4" key="1">
    <citation type="submission" date="2018-11" db="EMBL/GenBank/DDBJ databases">
        <title>The genome draft of YIM 96095.</title>
        <authorList>
            <person name="Tang S.-K."/>
            <person name="Chunyu W.-X."/>
            <person name="Feng Y.-Z."/>
        </authorList>
    </citation>
    <scope>NUCLEOTIDE SEQUENCE [LARGE SCALE GENOMIC DNA]</scope>
    <source>
        <strain evidence="3 4">YIM 96095</strain>
    </source>
</reference>
<dbReference type="Pfam" id="PF13788">
    <property type="entry name" value="DUF4180"/>
    <property type="match status" value="1"/>
</dbReference>
<evidence type="ECO:0000259" key="2">
    <source>
        <dbReference type="Pfam" id="PF13788"/>
    </source>
</evidence>
<keyword evidence="4" id="KW-1185">Reference proteome</keyword>
<dbReference type="InterPro" id="IPR025438">
    <property type="entry name" value="DUF4180"/>
</dbReference>
<dbReference type="Proteomes" id="UP000269198">
    <property type="component" value="Unassembled WGS sequence"/>
</dbReference>
<feature type="region of interest" description="Disordered" evidence="1">
    <location>
        <begin position="1"/>
        <end position="21"/>
    </location>
</feature>
<dbReference type="EMBL" id="RJMB01000002">
    <property type="protein sequence ID" value="RNL86915.1"/>
    <property type="molecule type" value="Genomic_DNA"/>
</dbReference>
<accession>A0A3N0EGC4</accession>
<name>A0A3N0EGC4_9ACTN</name>
<sequence length="129" mass="13658">MTSESFPGSHGGSVLVGAPEGPTLGDERAALDLIGEALGCGAEVVAVPVERVSEDFFSLRSGLAGEIVQKFVNYGIRLVIVGDISPHLAGSQALRDFVGEANRGGQVWFVATPKELDERLRQQHSRSGR</sequence>